<comment type="caution">
    <text evidence="2">The sequence shown here is derived from an EMBL/GenBank/DDBJ whole genome shotgun (WGS) entry which is preliminary data.</text>
</comment>
<dbReference type="Proteomes" id="UP001235343">
    <property type="component" value="Unassembled WGS sequence"/>
</dbReference>
<feature type="transmembrane region" description="Helical" evidence="1">
    <location>
        <begin position="47"/>
        <end position="69"/>
    </location>
</feature>
<feature type="transmembrane region" description="Helical" evidence="1">
    <location>
        <begin position="208"/>
        <end position="227"/>
    </location>
</feature>
<evidence type="ECO:0008006" key="4">
    <source>
        <dbReference type="Google" id="ProtNLM"/>
    </source>
</evidence>
<sequence>MKRQVKAMLYFFATDSRYSFFIFWTIMSLVIVVSLIATYYLQNVENGKFYLAVSGAIYIYCAILGFLTVRESLSFSLKMGGTRKNYFVATGVYFLVVSFIMAFLETIVHAIIMAFTKWLNLSNFTLLHPAMILGEDSSIIYRFVIDVFIIFLLISCLYFIGLVFHKYDLIGGYIMIGLLALTMIITVATGDLFDLIRNLALNPSVNHYLIAFVIGIIIYLASWLLLYNVPAKSARAS</sequence>
<feature type="transmembrane region" description="Helical" evidence="1">
    <location>
        <begin position="90"/>
        <end position="119"/>
    </location>
</feature>
<evidence type="ECO:0000256" key="1">
    <source>
        <dbReference type="SAM" id="Phobius"/>
    </source>
</evidence>
<protein>
    <recommendedName>
        <fullName evidence="4">ABC transporter permease</fullName>
    </recommendedName>
</protein>
<keyword evidence="3" id="KW-1185">Reference proteome</keyword>
<keyword evidence="1" id="KW-1133">Transmembrane helix</keyword>
<dbReference type="RefSeq" id="WP_285933129.1">
    <property type="nucleotide sequence ID" value="NZ_JASTZU010000048.1"/>
</dbReference>
<reference evidence="2 3" key="1">
    <citation type="submission" date="2023-06" db="EMBL/GenBank/DDBJ databases">
        <title>Aquibacillus rhizosphaerae LR5S19.</title>
        <authorList>
            <person name="Sun J.-Q."/>
        </authorList>
    </citation>
    <scope>NUCLEOTIDE SEQUENCE [LARGE SCALE GENOMIC DNA]</scope>
    <source>
        <strain evidence="2 3">LR5S19</strain>
    </source>
</reference>
<feature type="transmembrane region" description="Helical" evidence="1">
    <location>
        <begin position="139"/>
        <end position="160"/>
    </location>
</feature>
<gene>
    <name evidence="2" type="ORF">QQS35_15520</name>
</gene>
<feature type="transmembrane region" description="Helical" evidence="1">
    <location>
        <begin position="21"/>
        <end position="41"/>
    </location>
</feature>
<feature type="transmembrane region" description="Helical" evidence="1">
    <location>
        <begin position="167"/>
        <end position="188"/>
    </location>
</feature>
<dbReference type="EMBL" id="JASTZU010000048">
    <property type="protein sequence ID" value="MDL4841849.1"/>
    <property type="molecule type" value="Genomic_DNA"/>
</dbReference>
<organism evidence="2 3">
    <name type="scientific">Aquibacillus rhizosphaerae</name>
    <dbReference type="NCBI Taxonomy" id="3051431"/>
    <lineage>
        <taxon>Bacteria</taxon>
        <taxon>Bacillati</taxon>
        <taxon>Bacillota</taxon>
        <taxon>Bacilli</taxon>
        <taxon>Bacillales</taxon>
        <taxon>Bacillaceae</taxon>
        <taxon>Aquibacillus</taxon>
    </lineage>
</organism>
<name>A0ABT7L900_9BACI</name>
<proteinExistence type="predicted"/>
<keyword evidence="1" id="KW-0472">Membrane</keyword>
<evidence type="ECO:0000313" key="2">
    <source>
        <dbReference type="EMBL" id="MDL4841849.1"/>
    </source>
</evidence>
<accession>A0ABT7L900</accession>
<keyword evidence="1" id="KW-0812">Transmembrane</keyword>
<evidence type="ECO:0000313" key="3">
    <source>
        <dbReference type="Proteomes" id="UP001235343"/>
    </source>
</evidence>